<dbReference type="InterPro" id="IPR009497">
    <property type="entry name" value="Regulator_protein_PHA-1"/>
</dbReference>
<evidence type="ECO:0000313" key="1">
    <source>
        <dbReference type="EMBL" id="PIC39438.1"/>
    </source>
</evidence>
<dbReference type="AlphaFoldDB" id="A0A2G5UIR9"/>
<evidence type="ECO:0000313" key="2">
    <source>
        <dbReference type="Proteomes" id="UP000230233"/>
    </source>
</evidence>
<keyword evidence="2" id="KW-1185">Reference proteome</keyword>
<name>A0A2G5UIR9_9PELO</name>
<protein>
    <submittedName>
        <fullName evidence="1">Uncharacterized protein</fullName>
    </submittedName>
</protein>
<reference evidence="2" key="1">
    <citation type="submission" date="2017-10" db="EMBL/GenBank/DDBJ databases">
        <title>Rapid genome shrinkage in a self-fertile nematode reveals novel sperm competition proteins.</title>
        <authorList>
            <person name="Yin D."/>
            <person name="Schwarz E.M."/>
            <person name="Thomas C.G."/>
            <person name="Felde R.L."/>
            <person name="Korf I.F."/>
            <person name="Cutter A.D."/>
            <person name="Schartner C.M."/>
            <person name="Ralston E.J."/>
            <person name="Meyer B.J."/>
            <person name="Haag E.S."/>
        </authorList>
    </citation>
    <scope>NUCLEOTIDE SEQUENCE [LARGE SCALE GENOMIC DNA]</scope>
    <source>
        <strain evidence="2">JU1422</strain>
    </source>
</reference>
<accession>A0A2G5UIR9</accession>
<dbReference type="Proteomes" id="UP000230233">
    <property type="component" value="Chromosome III"/>
</dbReference>
<comment type="caution">
    <text evidence="1">The sequence shown here is derived from an EMBL/GenBank/DDBJ whole genome shotgun (WGS) entry which is preliminary data.</text>
</comment>
<gene>
    <name evidence="1" type="primary">Cnig_chr_III.g11124</name>
    <name evidence="1" type="ORF">B9Z55_011124</name>
</gene>
<dbReference type="Pfam" id="PF06542">
    <property type="entry name" value="PHA-1"/>
    <property type="match status" value="1"/>
</dbReference>
<dbReference type="EMBL" id="PDUG01000003">
    <property type="protein sequence ID" value="PIC39438.1"/>
    <property type="molecule type" value="Genomic_DNA"/>
</dbReference>
<proteinExistence type="predicted"/>
<organism evidence="1 2">
    <name type="scientific">Caenorhabditis nigoni</name>
    <dbReference type="NCBI Taxonomy" id="1611254"/>
    <lineage>
        <taxon>Eukaryota</taxon>
        <taxon>Metazoa</taxon>
        <taxon>Ecdysozoa</taxon>
        <taxon>Nematoda</taxon>
        <taxon>Chromadorea</taxon>
        <taxon>Rhabditida</taxon>
        <taxon>Rhabditina</taxon>
        <taxon>Rhabditomorpha</taxon>
        <taxon>Rhabditoidea</taxon>
        <taxon>Rhabditidae</taxon>
        <taxon>Peloderinae</taxon>
        <taxon>Caenorhabditis</taxon>
    </lineage>
</organism>
<sequence>MDALSALITTVISCDTLQLNVSKNRRNLNTLGNNTVPMPREVLDAILLKWNLKSIVLKIVGLTRQEFQEGKWLKFKWFKRFRFNADLEAVNLSSLDLKFQKVEVDFSEDSISSEIVEDYETIAERNRAEPEYAIGDIINIPLPRESNRNTITNILRVLPTDRISIRYCHFAAPYIRNILHRLAIREFKDDYEDLEVDLQLVINNEKRLSCTSKQEERTAEMIIRDLNEHLTSFNSFKPRKLRKPVVQ</sequence>